<dbReference type="GO" id="GO:0006351">
    <property type="term" value="P:DNA-templated transcription"/>
    <property type="evidence" value="ECO:0007669"/>
    <property type="project" value="InterPro"/>
</dbReference>
<feature type="region of interest" description="Disordered" evidence="4">
    <location>
        <begin position="321"/>
        <end position="340"/>
    </location>
</feature>
<feature type="compositionally biased region" description="Basic and acidic residues" evidence="4">
    <location>
        <begin position="151"/>
        <end position="160"/>
    </location>
</feature>
<comment type="similarity">
    <text evidence="2">Belongs to the lin-9 family.</text>
</comment>
<dbReference type="GeneID" id="10500391"/>
<protein>
    <recommendedName>
        <fullName evidence="5">DIRP domain-containing protein</fullName>
    </recommendedName>
</protein>
<dbReference type="Proteomes" id="UP000001064">
    <property type="component" value="Unassembled WGS sequence"/>
</dbReference>
<evidence type="ECO:0000313" key="6">
    <source>
        <dbReference type="EMBL" id="EGC35947.1"/>
    </source>
</evidence>
<sequence length="845" mass="98730">MKGSPLRGRSTPRKKLNQQQQQQQDDNGNNDEEDTYNHPNLGPPWDLKEITDFFHIAKKGEVDWKTALKKFPNRTEEMLKQIYNISKPISSYSAPEFLLFFIQGVYKQRVFSQIEQPQPLQQSLQSQPTTKLPPHHSQLQQLQLLKQQKEALREQKEALREQQQQSPTKTSSRGRTIYDNNTFNISNNNSNNSNNTNNTNNNSNNNSSYSIDNLGQNNNFRPKARRLFPPSETTTTTTTATITTPQFDSPSKRKINSKESSPVRDGSPSLPAKLRNKIKNQKHMLENFQMSPNSVLNNNNRIDQPEDEDNDDHKHLLEFQRSSSNTPQRPFTSQQQHFQHSILQSPVSDNFQIEDNNALIPSKENQNIIQKRLVNFLSKQKQPNPKSIISLSNNISSNNDQLKLSKPGRWATYEWFYSDLDTPFFFFNEFQLFIHQLQLPKKLTRMEWNAIRSRMRKPRRLSQQFYYDARNKLDRTREAVRQSMMSNESLKFLQIEPNSKVLYIYDDALENGKVVSYNRISKTYSIISDKTNKVVEIPDEEVMSADKDVRYCIEQSHLQSKEKNQPNENNNNNHNNSINNNIINNNIINNNINNINNNINGNNISSPYKGTPYKRKFEEFNKFSSPTKNINNNINNNNSINTVLTHPDQVVTLVVGLTEVLERKQNLLSKIHEMNEEAKSMVLSGYPLDFQKKYSELLISIEYHNSVLQTLLEIFRRNNYTRRISKVDEYQTNDKKTLLPELIELYKTKSEEFINDVDKEHQHKEQHKELKDERLKKLVTSMISFIFHIKNQSVNIEFSKEDIDFIFGSCLDQIKPKSSENLELFKEIESKVEQIKNNMIHCKSE</sequence>
<feature type="compositionally biased region" description="Low complexity" evidence="4">
    <location>
        <begin position="17"/>
        <end position="27"/>
    </location>
</feature>
<evidence type="ECO:0000256" key="4">
    <source>
        <dbReference type="SAM" id="MobiDB-lite"/>
    </source>
</evidence>
<dbReference type="EMBL" id="GL871042">
    <property type="protein sequence ID" value="EGC35947.1"/>
    <property type="molecule type" value="Genomic_DNA"/>
</dbReference>
<dbReference type="SMART" id="SM01135">
    <property type="entry name" value="DIRP"/>
    <property type="match status" value="1"/>
</dbReference>
<dbReference type="RefSeq" id="XP_003287520.1">
    <property type="nucleotide sequence ID" value="XM_003287472.1"/>
</dbReference>
<evidence type="ECO:0000256" key="3">
    <source>
        <dbReference type="ARBA" id="ARBA00023242"/>
    </source>
</evidence>
<dbReference type="InParanoid" id="F0ZJB2"/>
<feature type="compositionally biased region" description="Low complexity" evidence="4">
    <location>
        <begin position="180"/>
        <end position="208"/>
    </location>
</feature>
<dbReference type="GO" id="GO:0005654">
    <property type="term" value="C:nucleoplasm"/>
    <property type="evidence" value="ECO:0000318"/>
    <property type="project" value="GO_Central"/>
</dbReference>
<organism evidence="6 7">
    <name type="scientific">Dictyostelium purpureum</name>
    <name type="common">Slime mold</name>
    <dbReference type="NCBI Taxonomy" id="5786"/>
    <lineage>
        <taxon>Eukaryota</taxon>
        <taxon>Amoebozoa</taxon>
        <taxon>Evosea</taxon>
        <taxon>Eumycetozoa</taxon>
        <taxon>Dictyostelia</taxon>
        <taxon>Dictyosteliales</taxon>
        <taxon>Dictyosteliaceae</taxon>
        <taxon>Dictyostelium</taxon>
    </lineage>
</organism>
<feature type="compositionally biased region" description="Low complexity" evidence="4">
    <location>
        <begin position="119"/>
        <end position="128"/>
    </location>
</feature>
<keyword evidence="3" id="KW-0539">Nucleus</keyword>
<feature type="domain" description="DIRP" evidence="5">
    <location>
        <begin position="416"/>
        <end position="503"/>
    </location>
</feature>
<evidence type="ECO:0000313" key="7">
    <source>
        <dbReference type="Proteomes" id="UP000001064"/>
    </source>
</evidence>
<dbReference type="Pfam" id="PF19438">
    <property type="entry name" value="LIN9_C"/>
    <property type="match status" value="1"/>
</dbReference>
<dbReference type="GO" id="GO:0051726">
    <property type="term" value="P:regulation of cell cycle"/>
    <property type="evidence" value="ECO:0000318"/>
    <property type="project" value="GO_Central"/>
</dbReference>
<dbReference type="FunCoup" id="F0ZJB2">
    <property type="interactions" value="257"/>
</dbReference>
<dbReference type="InterPro" id="IPR010561">
    <property type="entry name" value="LIN-9/ALY1"/>
</dbReference>
<evidence type="ECO:0000256" key="1">
    <source>
        <dbReference type="ARBA" id="ARBA00004123"/>
    </source>
</evidence>
<feature type="compositionally biased region" description="Polar residues" evidence="4">
    <location>
        <begin position="209"/>
        <end position="220"/>
    </location>
</feature>
<evidence type="ECO:0000259" key="5">
    <source>
        <dbReference type="SMART" id="SM01135"/>
    </source>
</evidence>
<dbReference type="KEGG" id="dpp:DICPUDRAFT_97729"/>
<dbReference type="OrthoDB" id="2339771at2759"/>
<dbReference type="VEuPathDB" id="AmoebaDB:DICPUDRAFT_97729"/>
<dbReference type="STRING" id="5786.F0ZJB2"/>
<dbReference type="PANTHER" id="PTHR21689:SF2">
    <property type="entry name" value="PROTEIN LIN-9 HOMOLOG"/>
    <property type="match status" value="1"/>
</dbReference>
<dbReference type="InterPro" id="IPR045831">
    <property type="entry name" value="LIN9_C"/>
</dbReference>
<feature type="compositionally biased region" description="Low complexity" evidence="4">
    <location>
        <begin position="233"/>
        <end position="244"/>
    </location>
</feature>
<dbReference type="Pfam" id="PF06584">
    <property type="entry name" value="DIRP"/>
    <property type="match status" value="1"/>
</dbReference>
<dbReference type="GO" id="GO:0017053">
    <property type="term" value="C:transcription repressor complex"/>
    <property type="evidence" value="ECO:0007669"/>
    <property type="project" value="InterPro"/>
</dbReference>
<feature type="region of interest" description="Disordered" evidence="4">
    <location>
        <begin position="289"/>
        <end position="311"/>
    </location>
</feature>
<feature type="region of interest" description="Disordered" evidence="4">
    <location>
        <begin position="119"/>
        <end position="138"/>
    </location>
</feature>
<feature type="region of interest" description="Disordered" evidence="4">
    <location>
        <begin position="151"/>
        <end position="272"/>
    </location>
</feature>
<dbReference type="OMA" id="FQIEYSK"/>
<dbReference type="GO" id="GO:0003677">
    <property type="term" value="F:DNA binding"/>
    <property type="evidence" value="ECO:0000318"/>
    <property type="project" value="GO_Central"/>
</dbReference>
<feature type="compositionally biased region" description="Polar residues" evidence="4">
    <location>
        <begin position="289"/>
        <end position="302"/>
    </location>
</feature>
<keyword evidence="7" id="KW-1185">Reference proteome</keyword>
<accession>F0ZJB2</accession>
<name>F0ZJB2_DICPU</name>
<dbReference type="PANTHER" id="PTHR21689">
    <property type="entry name" value="LIN-9"/>
    <property type="match status" value="1"/>
</dbReference>
<dbReference type="AlphaFoldDB" id="F0ZJB2"/>
<dbReference type="eggNOG" id="KOG1019">
    <property type="taxonomic scope" value="Eukaryota"/>
</dbReference>
<gene>
    <name evidence="6" type="ORF">DICPUDRAFT_97729</name>
</gene>
<evidence type="ECO:0000256" key="2">
    <source>
        <dbReference type="ARBA" id="ARBA00006732"/>
    </source>
</evidence>
<feature type="region of interest" description="Disordered" evidence="4">
    <location>
        <begin position="1"/>
        <end position="44"/>
    </location>
</feature>
<feature type="compositionally biased region" description="Polar residues" evidence="4">
    <location>
        <begin position="161"/>
        <end position="174"/>
    </location>
</feature>
<proteinExistence type="inferred from homology"/>
<dbReference type="GO" id="GO:0006357">
    <property type="term" value="P:regulation of transcription by RNA polymerase II"/>
    <property type="evidence" value="ECO:0000318"/>
    <property type="project" value="GO_Central"/>
</dbReference>
<reference evidence="7" key="1">
    <citation type="journal article" date="2011" name="Genome Biol.">
        <title>Comparative genomics of the social amoebae Dictyostelium discoideum and Dictyostelium purpureum.</title>
        <authorList>
            <consortium name="US DOE Joint Genome Institute (JGI-PGF)"/>
            <person name="Sucgang R."/>
            <person name="Kuo A."/>
            <person name="Tian X."/>
            <person name="Salerno W."/>
            <person name="Parikh A."/>
            <person name="Feasley C.L."/>
            <person name="Dalin E."/>
            <person name="Tu H."/>
            <person name="Huang E."/>
            <person name="Barry K."/>
            <person name="Lindquist E."/>
            <person name="Shapiro H."/>
            <person name="Bruce D."/>
            <person name="Schmutz J."/>
            <person name="Salamov A."/>
            <person name="Fey P."/>
            <person name="Gaudet P."/>
            <person name="Anjard C."/>
            <person name="Babu M.M."/>
            <person name="Basu S."/>
            <person name="Bushmanova Y."/>
            <person name="van der Wel H."/>
            <person name="Katoh-Kurasawa M."/>
            <person name="Dinh C."/>
            <person name="Coutinho P.M."/>
            <person name="Saito T."/>
            <person name="Elias M."/>
            <person name="Schaap P."/>
            <person name="Kay R.R."/>
            <person name="Henrissat B."/>
            <person name="Eichinger L."/>
            <person name="Rivero F."/>
            <person name="Putnam N.H."/>
            <person name="West C.M."/>
            <person name="Loomis W.F."/>
            <person name="Chisholm R.L."/>
            <person name="Shaulsky G."/>
            <person name="Strassmann J.E."/>
            <person name="Queller D.C."/>
            <person name="Kuspa A."/>
            <person name="Grigoriev I.V."/>
        </authorList>
    </citation>
    <scope>NUCLEOTIDE SEQUENCE [LARGE SCALE GENOMIC DNA]</scope>
    <source>
        <strain evidence="7">QSDP1</strain>
    </source>
</reference>
<dbReference type="InterPro" id="IPR033471">
    <property type="entry name" value="DIRP"/>
</dbReference>
<comment type="subcellular location">
    <subcellularLocation>
        <location evidence="1">Nucleus</location>
    </subcellularLocation>
</comment>